<keyword evidence="2" id="KW-1185">Reference proteome</keyword>
<proteinExistence type="predicted"/>
<protein>
    <submittedName>
        <fullName evidence="1">Uncharacterized protein</fullName>
    </submittedName>
</protein>
<dbReference type="EMBL" id="ML738720">
    <property type="protein sequence ID" value="KAE8157546.1"/>
    <property type="molecule type" value="Genomic_DNA"/>
</dbReference>
<evidence type="ECO:0000313" key="1">
    <source>
        <dbReference type="EMBL" id="KAE8157546.1"/>
    </source>
</evidence>
<sequence>MTESTVAAYANSPVHGNLKAGFLDSVDISVTGIRTSGFVGKPPLGVSIPSSTGIYIISMPSLIILERYNSLTLKLYSKMGM</sequence>
<name>A0A5N6UGC8_ASPTM</name>
<reference evidence="1 2" key="1">
    <citation type="submission" date="2019-04" db="EMBL/GenBank/DDBJ databases">
        <title>Friends and foes A comparative genomics study of 23 Aspergillus species from section Flavi.</title>
        <authorList>
            <consortium name="DOE Joint Genome Institute"/>
            <person name="Kjaerbolling I."/>
            <person name="Vesth T."/>
            <person name="Frisvad J.C."/>
            <person name="Nybo J.L."/>
            <person name="Theobald S."/>
            <person name="Kildgaard S."/>
            <person name="Isbrandt T."/>
            <person name="Kuo A."/>
            <person name="Sato A."/>
            <person name="Lyhne E.K."/>
            <person name="Kogle M.E."/>
            <person name="Wiebenga A."/>
            <person name="Kun R.S."/>
            <person name="Lubbers R.J."/>
            <person name="Makela M.R."/>
            <person name="Barry K."/>
            <person name="Chovatia M."/>
            <person name="Clum A."/>
            <person name="Daum C."/>
            <person name="Haridas S."/>
            <person name="He G."/>
            <person name="LaButti K."/>
            <person name="Lipzen A."/>
            <person name="Mondo S."/>
            <person name="Riley R."/>
            <person name="Salamov A."/>
            <person name="Simmons B.A."/>
            <person name="Magnuson J.K."/>
            <person name="Henrissat B."/>
            <person name="Mortensen U.H."/>
            <person name="Larsen T.O."/>
            <person name="Devries R.P."/>
            <person name="Grigoriev I.V."/>
            <person name="Machida M."/>
            <person name="Baker S.E."/>
            <person name="Andersen M.R."/>
        </authorList>
    </citation>
    <scope>NUCLEOTIDE SEQUENCE [LARGE SCALE GENOMIC DNA]</scope>
    <source>
        <strain evidence="1 2">CBS 117626</strain>
    </source>
</reference>
<organism evidence="1 2">
    <name type="scientific">Aspergillus tamarii</name>
    <dbReference type="NCBI Taxonomy" id="41984"/>
    <lineage>
        <taxon>Eukaryota</taxon>
        <taxon>Fungi</taxon>
        <taxon>Dikarya</taxon>
        <taxon>Ascomycota</taxon>
        <taxon>Pezizomycotina</taxon>
        <taxon>Eurotiomycetes</taxon>
        <taxon>Eurotiomycetidae</taxon>
        <taxon>Eurotiales</taxon>
        <taxon>Aspergillaceae</taxon>
        <taxon>Aspergillus</taxon>
        <taxon>Aspergillus subgen. Circumdati</taxon>
    </lineage>
</organism>
<accession>A0A5N6UGC8</accession>
<evidence type="ECO:0000313" key="2">
    <source>
        <dbReference type="Proteomes" id="UP000326950"/>
    </source>
</evidence>
<dbReference type="Proteomes" id="UP000326950">
    <property type="component" value="Unassembled WGS sequence"/>
</dbReference>
<dbReference type="AlphaFoldDB" id="A0A5N6UGC8"/>
<gene>
    <name evidence="1" type="ORF">BDV40DRAFT_278004</name>
</gene>